<evidence type="ECO:0000256" key="4">
    <source>
        <dbReference type="SAM" id="Phobius"/>
    </source>
</evidence>
<sequence>MKRYYPLWALIGLFLYFAFPDVALADNCGSLSDCFNTQRAAVAATVGLGIFATLLSIGLNFVPVVGQVKGIIEAITGKDLITGDKLETWERAMNLVPFGAIGKLGKLGDILDVGGDLGKGLRHTDDVEGLVDAGRTGGRADPPSGGLRDGDDIGTSGSGHPRGDGEPDVDAGGGPRRSQDDAPERPPAENDPAGSGAGGGSKPPHDNGNGHGNRGDDGDGPDKPGDEGGSGNRDGDGDSDGAGDADKSKDSKKDEAGDEAAQSERESLKQEMRESPSGDRWGTLDDGTNQGVKHFADYWERYPERIPSLATRLGVDPADFENSVQGFKNFTAQAERVAASDMVREVNGKTIHYLEGAANPKKGIVVIIKDGKLQSMMPSDPKSFGKLQ</sequence>
<keyword evidence="4" id="KW-0812">Transmembrane</keyword>
<dbReference type="RefSeq" id="WP_114380686.1">
    <property type="nucleotide sequence ID" value="NZ_QPJD01000008.1"/>
</dbReference>
<dbReference type="Pfam" id="PF14449">
    <property type="entry name" value="PT-TG"/>
    <property type="match status" value="1"/>
</dbReference>
<reference evidence="7 8" key="1">
    <citation type="submission" date="2018-07" db="EMBL/GenBank/DDBJ databases">
        <title>Genomic Encyclopedia of Type Strains, Phase III (KMG-III): the genomes of soil and plant-associated and newly described type strains.</title>
        <authorList>
            <person name="Whitman W."/>
        </authorList>
    </citation>
    <scope>NUCLEOTIDE SEQUENCE [LARGE SCALE GENOMIC DNA]</scope>
    <source>
        <strain evidence="7 8">CECT 7506</strain>
    </source>
</reference>
<dbReference type="Proteomes" id="UP000252415">
    <property type="component" value="Unassembled WGS sequence"/>
</dbReference>
<feature type="region of interest" description="Disordered" evidence="3">
    <location>
        <begin position="131"/>
        <end position="290"/>
    </location>
</feature>
<feature type="signal peptide" evidence="5">
    <location>
        <begin position="1"/>
        <end position="25"/>
    </location>
</feature>
<proteinExistence type="predicted"/>
<dbReference type="GO" id="GO:0005576">
    <property type="term" value="C:extracellular region"/>
    <property type="evidence" value="ECO:0007669"/>
    <property type="project" value="UniProtKB-SubCell"/>
</dbReference>
<organism evidence="7 8">
    <name type="scientific">Paenibacillus prosopidis</name>
    <dbReference type="NCBI Taxonomy" id="630520"/>
    <lineage>
        <taxon>Bacteria</taxon>
        <taxon>Bacillati</taxon>
        <taxon>Bacillota</taxon>
        <taxon>Bacilli</taxon>
        <taxon>Bacillales</taxon>
        <taxon>Paenibacillaceae</taxon>
        <taxon>Paenibacillus</taxon>
    </lineage>
</organism>
<feature type="compositionally biased region" description="Basic and acidic residues" evidence="3">
    <location>
        <begin position="262"/>
        <end position="277"/>
    </location>
</feature>
<feature type="chain" id="PRO_5038442753" evidence="5">
    <location>
        <begin position="26"/>
        <end position="388"/>
    </location>
</feature>
<feature type="transmembrane region" description="Helical" evidence="4">
    <location>
        <begin position="41"/>
        <end position="62"/>
    </location>
</feature>
<evidence type="ECO:0000256" key="2">
    <source>
        <dbReference type="ARBA" id="ARBA00022525"/>
    </source>
</evidence>
<accession>A0A368W2B8</accession>
<evidence type="ECO:0000313" key="7">
    <source>
        <dbReference type="EMBL" id="RCW47408.1"/>
    </source>
</evidence>
<gene>
    <name evidence="7" type="ORF">DFP97_10821</name>
</gene>
<feature type="compositionally biased region" description="Basic and acidic residues" evidence="3">
    <location>
        <begin position="213"/>
        <end position="226"/>
    </location>
</feature>
<dbReference type="AlphaFoldDB" id="A0A368W2B8"/>
<comment type="caution">
    <text evidence="7">The sequence shown here is derived from an EMBL/GenBank/DDBJ whole genome shotgun (WGS) entry which is preliminary data.</text>
</comment>
<feature type="compositionally biased region" description="Basic and acidic residues" evidence="3">
    <location>
        <begin position="177"/>
        <end position="188"/>
    </location>
</feature>
<keyword evidence="4" id="KW-1133">Transmembrane helix</keyword>
<dbReference type="InterPro" id="IPR027797">
    <property type="entry name" value="PT-TG_dom"/>
</dbReference>
<name>A0A368W2B8_9BACL</name>
<evidence type="ECO:0000313" key="8">
    <source>
        <dbReference type="Proteomes" id="UP000252415"/>
    </source>
</evidence>
<evidence type="ECO:0000256" key="5">
    <source>
        <dbReference type="SAM" id="SignalP"/>
    </source>
</evidence>
<keyword evidence="4" id="KW-0472">Membrane</keyword>
<dbReference type="OrthoDB" id="2644529at2"/>
<dbReference type="EMBL" id="QPJD01000008">
    <property type="protein sequence ID" value="RCW47408.1"/>
    <property type="molecule type" value="Genomic_DNA"/>
</dbReference>
<evidence type="ECO:0000256" key="1">
    <source>
        <dbReference type="ARBA" id="ARBA00004613"/>
    </source>
</evidence>
<protein>
    <submittedName>
        <fullName evidence="7">Putative toxin of predicted polymorphic toxin system</fullName>
    </submittedName>
</protein>
<feature type="domain" description="Pre-toxin TG" evidence="6">
    <location>
        <begin position="54"/>
        <end position="121"/>
    </location>
</feature>
<keyword evidence="8" id="KW-1185">Reference proteome</keyword>
<evidence type="ECO:0000256" key="3">
    <source>
        <dbReference type="SAM" id="MobiDB-lite"/>
    </source>
</evidence>
<evidence type="ECO:0000259" key="6">
    <source>
        <dbReference type="Pfam" id="PF14449"/>
    </source>
</evidence>
<comment type="subcellular location">
    <subcellularLocation>
        <location evidence="1">Secreted</location>
    </subcellularLocation>
</comment>
<keyword evidence="5" id="KW-0732">Signal</keyword>
<keyword evidence="2" id="KW-0964">Secreted</keyword>
<feature type="compositionally biased region" description="Basic and acidic residues" evidence="3">
    <location>
        <begin position="244"/>
        <end position="255"/>
    </location>
</feature>